<keyword evidence="1" id="KW-0732">Signal</keyword>
<protein>
    <submittedName>
        <fullName evidence="2">Uncharacterized protein</fullName>
    </submittedName>
</protein>
<dbReference type="EMBL" id="BSFM01000014">
    <property type="protein sequence ID" value="GLK84614.1"/>
    <property type="molecule type" value="Genomic_DNA"/>
</dbReference>
<gene>
    <name evidence="2" type="ORF">GCM10017653_26840</name>
</gene>
<feature type="signal peptide" evidence="1">
    <location>
        <begin position="1"/>
        <end position="22"/>
    </location>
</feature>
<reference evidence="2" key="2">
    <citation type="submission" date="2023-01" db="EMBL/GenBank/DDBJ databases">
        <authorList>
            <person name="Sun Q."/>
            <person name="Evtushenko L."/>
        </authorList>
    </citation>
    <scope>NUCLEOTIDE SEQUENCE</scope>
    <source>
        <strain evidence="2">VKM B-2789</strain>
    </source>
</reference>
<accession>A0A9W6JYF1</accession>
<evidence type="ECO:0000256" key="1">
    <source>
        <dbReference type="SAM" id="SignalP"/>
    </source>
</evidence>
<sequence>MLSRRLILALLVLAGLSLPARAFEAGRPPWPDTALARLQAYALVQTLNAELLSNASATLTLDRWCAAHALAPAGAKVVAGRVREADKPADAAIRELLGAGPQERIVYRRVRLTCGARVLSEADNWYRPALLAEEMNRELETTDTAFGRVVRPLGFSRSTLAARLLWQPLPVGWEMGAPIPADPGRNLDMPEFLLEHRAVLKLPDGRAFSALVESYTRDILAFPPPP</sequence>
<dbReference type="Gene3D" id="3.40.1410.10">
    <property type="entry name" value="Chorismate lyase-like"/>
    <property type="match status" value="1"/>
</dbReference>
<reference evidence="2" key="1">
    <citation type="journal article" date="2014" name="Int. J. Syst. Evol. Microbiol.">
        <title>Complete genome sequence of Corynebacterium casei LMG S-19264T (=DSM 44701T), isolated from a smear-ripened cheese.</title>
        <authorList>
            <consortium name="US DOE Joint Genome Institute (JGI-PGF)"/>
            <person name="Walter F."/>
            <person name="Albersmeier A."/>
            <person name="Kalinowski J."/>
            <person name="Ruckert C."/>
        </authorList>
    </citation>
    <scope>NUCLEOTIDE SEQUENCE</scope>
    <source>
        <strain evidence="2">VKM B-2789</strain>
    </source>
</reference>
<proteinExistence type="predicted"/>
<dbReference type="SUPFAM" id="SSF64288">
    <property type="entry name" value="Chorismate lyase-like"/>
    <property type="match status" value="1"/>
</dbReference>
<evidence type="ECO:0000313" key="2">
    <source>
        <dbReference type="EMBL" id="GLK84614.1"/>
    </source>
</evidence>
<name>A0A9W6JYF1_9HYPH</name>
<evidence type="ECO:0000313" key="3">
    <source>
        <dbReference type="Proteomes" id="UP001143330"/>
    </source>
</evidence>
<comment type="caution">
    <text evidence="2">The sequence shown here is derived from an EMBL/GenBank/DDBJ whole genome shotgun (WGS) entry which is preliminary data.</text>
</comment>
<keyword evidence="3" id="KW-1185">Reference proteome</keyword>
<dbReference type="Proteomes" id="UP001143330">
    <property type="component" value="Unassembled WGS sequence"/>
</dbReference>
<dbReference type="InterPro" id="IPR028978">
    <property type="entry name" value="Chorismate_lyase_/UTRA_dom_sf"/>
</dbReference>
<dbReference type="RefSeq" id="WP_213364493.1">
    <property type="nucleotide sequence ID" value="NZ_BSFM01000014.1"/>
</dbReference>
<feature type="chain" id="PRO_5040772901" evidence="1">
    <location>
        <begin position="23"/>
        <end position="226"/>
    </location>
</feature>
<organism evidence="2 3">
    <name type="scientific">Ancylobacter defluvii</name>
    <dbReference type="NCBI Taxonomy" id="1282440"/>
    <lineage>
        <taxon>Bacteria</taxon>
        <taxon>Pseudomonadati</taxon>
        <taxon>Pseudomonadota</taxon>
        <taxon>Alphaproteobacteria</taxon>
        <taxon>Hyphomicrobiales</taxon>
        <taxon>Xanthobacteraceae</taxon>
        <taxon>Ancylobacter</taxon>
    </lineage>
</organism>
<dbReference type="AlphaFoldDB" id="A0A9W6JYF1"/>